<reference evidence="2 3" key="1">
    <citation type="submission" date="2024-01" db="EMBL/GenBank/DDBJ databases">
        <title>Unpublished Manusciprt.</title>
        <authorList>
            <person name="Duman M."/>
            <person name="Valdes E.G."/>
            <person name="Ajmi N."/>
            <person name="Altun S."/>
            <person name="Saticioglu I.B."/>
        </authorList>
    </citation>
    <scope>NUCLEOTIDE SEQUENCE [LARGE SCALE GENOMIC DNA]</scope>
    <source>
        <strain evidence="2 3">148P</strain>
    </source>
</reference>
<dbReference type="Proteomes" id="UP001335100">
    <property type="component" value="Unassembled WGS sequence"/>
</dbReference>
<dbReference type="RefSeq" id="WP_330074260.1">
    <property type="nucleotide sequence ID" value="NZ_JAZDQJ010000007.1"/>
</dbReference>
<dbReference type="EMBL" id="JAZDQJ010000007">
    <property type="protein sequence ID" value="MEE1933378.1"/>
    <property type="molecule type" value="Genomic_DNA"/>
</dbReference>
<evidence type="ECO:0000256" key="1">
    <source>
        <dbReference type="SAM" id="SignalP"/>
    </source>
</evidence>
<accession>A0ABU7HPG1</accession>
<evidence type="ECO:0008006" key="4">
    <source>
        <dbReference type="Google" id="ProtNLM"/>
    </source>
</evidence>
<evidence type="ECO:0000313" key="2">
    <source>
        <dbReference type="EMBL" id="MEE1933378.1"/>
    </source>
</evidence>
<name>A0ABU7HPG1_9PSED</name>
<evidence type="ECO:0000313" key="3">
    <source>
        <dbReference type="Proteomes" id="UP001335100"/>
    </source>
</evidence>
<organism evidence="2 3">
    <name type="scientific">Pseudomonas ulcerans</name>
    <dbReference type="NCBI Taxonomy" id="3115852"/>
    <lineage>
        <taxon>Bacteria</taxon>
        <taxon>Pseudomonadati</taxon>
        <taxon>Pseudomonadota</taxon>
        <taxon>Gammaproteobacteria</taxon>
        <taxon>Pseudomonadales</taxon>
        <taxon>Pseudomonadaceae</taxon>
        <taxon>Pseudomonas</taxon>
    </lineage>
</organism>
<keyword evidence="3" id="KW-1185">Reference proteome</keyword>
<gene>
    <name evidence="2" type="ORF">V0R50_09095</name>
</gene>
<feature type="chain" id="PRO_5045491080" description="Lipoprotein" evidence="1">
    <location>
        <begin position="28"/>
        <end position="195"/>
    </location>
</feature>
<keyword evidence="1" id="KW-0732">Signal</keyword>
<protein>
    <recommendedName>
        <fullName evidence="4">Lipoprotein</fullName>
    </recommendedName>
</protein>
<feature type="signal peptide" evidence="1">
    <location>
        <begin position="1"/>
        <end position="27"/>
    </location>
</feature>
<sequence>MNLHFSNHSLFGGLSALLIASLLSACAQPPESREPRAPATVTRLPWSAEVDEAAHDFTCKNDEVLIGRHHWDAEDFPTKYRCGKVFQYQDIKITEIHQSTKIPEHHGRRFVCPDDEVMVGRGHSKDENGYTWYYCGKPIDYWGNQMSVVHNVKWIRVEDEEYHGEVECADNQVMTGRWHEGDETKPTEYLCSTLY</sequence>
<proteinExistence type="predicted"/>
<comment type="caution">
    <text evidence="2">The sequence shown here is derived from an EMBL/GenBank/DDBJ whole genome shotgun (WGS) entry which is preliminary data.</text>
</comment>